<evidence type="ECO:0000259" key="1">
    <source>
        <dbReference type="Pfam" id="PF04389"/>
    </source>
</evidence>
<proteinExistence type="predicted"/>
<keyword evidence="3" id="KW-1185">Reference proteome</keyword>
<dbReference type="PANTHER" id="PTHR12147">
    <property type="entry name" value="METALLOPEPTIDASE M28 FAMILY MEMBER"/>
    <property type="match status" value="1"/>
</dbReference>
<sequence>MNSVLLDLKEHLHSHLQEIVRDRDPYLATAGHFFVQKYIYQQLEKYGIVESFDFTVRGKTHHNFILDLPGKQRGDRAPILIGAHYDTVPGTPGADDNATGVAVLLELAKIFASEPARYPLRLVAFDLEEYGLVGGSGASEYAAHLRQHHQPLRLMISLEMLGYCDRTPGSQQYPLPVLERLYPNCGDFIGLIGNLPTIPDLIRLSNSINKAGVSSRWLPIFNKGLIVPQTRLSDHAHFWDQGYPAIMITDTALLRNPHYHKASDTIETLNLDFLTGICYGLVQGLRYL</sequence>
<organism evidence="2 3">
    <name type="scientific">Gloeocapsopsis crepidinum LEGE 06123</name>
    <dbReference type="NCBI Taxonomy" id="588587"/>
    <lineage>
        <taxon>Bacteria</taxon>
        <taxon>Bacillati</taxon>
        <taxon>Cyanobacteriota</taxon>
        <taxon>Cyanophyceae</taxon>
        <taxon>Oscillatoriophycideae</taxon>
        <taxon>Chroococcales</taxon>
        <taxon>Chroococcaceae</taxon>
        <taxon>Gloeocapsopsis</taxon>
    </lineage>
</organism>
<accession>A0ABR9UWP4</accession>
<dbReference type="Gene3D" id="3.40.630.10">
    <property type="entry name" value="Zn peptidases"/>
    <property type="match status" value="1"/>
</dbReference>
<comment type="caution">
    <text evidence="2">The sequence shown here is derived from an EMBL/GenBank/DDBJ whole genome shotgun (WGS) entry which is preliminary data.</text>
</comment>
<dbReference type="Proteomes" id="UP000651156">
    <property type="component" value="Unassembled WGS sequence"/>
</dbReference>
<dbReference type="InterPro" id="IPR045175">
    <property type="entry name" value="M28_fam"/>
</dbReference>
<protein>
    <submittedName>
        <fullName evidence="2">M28 family peptidase</fullName>
    </submittedName>
</protein>
<gene>
    <name evidence="2" type="ORF">IQ230_15550</name>
</gene>
<reference evidence="2 3" key="1">
    <citation type="submission" date="2020-10" db="EMBL/GenBank/DDBJ databases">
        <authorList>
            <person name="Castelo-Branco R."/>
            <person name="Eusebio N."/>
            <person name="Adriana R."/>
            <person name="Vieira A."/>
            <person name="Brugerolle De Fraissinette N."/>
            <person name="Rezende De Castro R."/>
            <person name="Schneider M.P."/>
            <person name="Vasconcelos V."/>
            <person name="Leao P.N."/>
        </authorList>
    </citation>
    <scope>NUCLEOTIDE SEQUENCE [LARGE SCALE GENOMIC DNA]</scope>
    <source>
        <strain evidence="2 3">LEGE 06123</strain>
    </source>
</reference>
<dbReference type="InterPro" id="IPR007484">
    <property type="entry name" value="Peptidase_M28"/>
</dbReference>
<dbReference type="SUPFAM" id="SSF53187">
    <property type="entry name" value="Zn-dependent exopeptidases"/>
    <property type="match status" value="1"/>
</dbReference>
<feature type="domain" description="Peptidase M28" evidence="1">
    <location>
        <begin position="63"/>
        <end position="168"/>
    </location>
</feature>
<dbReference type="Pfam" id="PF04389">
    <property type="entry name" value="Peptidase_M28"/>
    <property type="match status" value="1"/>
</dbReference>
<name>A0ABR9UWP4_9CHRO</name>
<dbReference type="PANTHER" id="PTHR12147:SF26">
    <property type="entry name" value="PEPTIDASE M28 DOMAIN-CONTAINING PROTEIN"/>
    <property type="match status" value="1"/>
</dbReference>
<dbReference type="RefSeq" id="WP_193932862.1">
    <property type="nucleotide sequence ID" value="NZ_CAWPMZ010000070.1"/>
</dbReference>
<evidence type="ECO:0000313" key="2">
    <source>
        <dbReference type="EMBL" id="MBE9191738.1"/>
    </source>
</evidence>
<evidence type="ECO:0000313" key="3">
    <source>
        <dbReference type="Proteomes" id="UP000651156"/>
    </source>
</evidence>
<dbReference type="EMBL" id="JADEWN010000038">
    <property type="protein sequence ID" value="MBE9191738.1"/>
    <property type="molecule type" value="Genomic_DNA"/>
</dbReference>